<proteinExistence type="inferred from homology"/>
<dbReference type="InterPro" id="IPR038089">
    <property type="entry name" value="Med31_sf"/>
</dbReference>
<comment type="caution">
    <text evidence="10">The sequence shown here is derived from an EMBL/GenBank/DDBJ whole genome shotgun (WGS) entry which is preliminary data.</text>
</comment>
<evidence type="ECO:0000313" key="11">
    <source>
        <dbReference type="Proteomes" id="UP001583172"/>
    </source>
</evidence>
<evidence type="ECO:0000313" key="10">
    <source>
        <dbReference type="EMBL" id="KAL1842778.1"/>
    </source>
</evidence>
<reference evidence="10 11" key="1">
    <citation type="journal article" date="2024" name="Commun. Biol.">
        <title>Comparative genomic analysis of thermophilic fungi reveals convergent evolutionary adaptations and gene losses.</title>
        <authorList>
            <person name="Steindorff A.S."/>
            <person name="Aguilar-Pontes M.V."/>
            <person name="Robinson A.J."/>
            <person name="Andreopoulos B."/>
            <person name="LaButti K."/>
            <person name="Kuo A."/>
            <person name="Mondo S."/>
            <person name="Riley R."/>
            <person name="Otillar R."/>
            <person name="Haridas S."/>
            <person name="Lipzen A."/>
            <person name="Grimwood J."/>
            <person name="Schmutz J."/>
            <person name="Clum A."/>
            <person name="Reid I.D."/>
            <person name="Moisan M.C."/>
            <person name="Butler G."/>
            <person name="Nguyen T.T.M."/>
            <person name="Dewar K."/>
            <person name="Conant G."/>
            <person name="Drula E."/>
            <person name="Henrissat B."/>
            <person name="Hansel C."/>
            <person name="Singer S."/>
            <person name="Hutchinson M.I."/>
            <person name="de Vries R.P."/>
            <person name="Natvig D.O."/>
            <person name="Powell A.J."/>
            <person name="Tsang A."/>
            <person name="Grigoriev I.V."/>
        </authorList>
    </citation>
    <scope>NUCLEOTIDE SEQUENCE [LARGE SCALE GENOMIC DNA]</scope>
    <source>
        <strain evidence="10 11">CBS 620.91</strain>
    </source>
</reference>
<dbReference type="EMBL" id="JAZGSY010000033">
    <property type="protein sequence ID" value="KAL1842778.1"/>
    <property type="molecule type" value="Genomic_DNA"/>
</dbReference>
<dbReference type="InterPro" id="IPR008831">
    <property type="entry name" value="Mediator_Med31"/>
</dbReference>
<dbReference type="PANTHER" id="PTHR13186">
    <property type="entry name" value="MEDIATOR OF RNA POLYMERASE II TRANSCRIPTION SUBUNIT 31"/>
    <property type="match status" value="1"/>
</dbReference>
<name>A0ABR3VNN7_HUMIN</name>
<keyword evidence="7 8" id="KW-0539">Nucleus</keyword>
<evidence type="ECO:0000256" key="8">
    <source>
        <dbReference type="RuleBase" id="RU364129"/>
    </source>
</evidence>
<feature type="region of interest" description="Disordered" evidence="9">
    <location>
        <begin position="1"/>
        <end position="26"/>
    </location>
</feature>
<evidence type="ECO:0000256" key="9">
    <source>
        <dbReference type="SAM" id="MobiDB-lite"/>
    </source>
</evidence>
<keyword evidence="6 8" id="KW-0804">Transcription</keyword>
<dbReference type="Proteomes" id="UP001583172">
    <property type="component" value="Unassembled WGS sequence"/>
</dbReference>
<gene>
    <name evidence="10" type="ORF">VTJ49DRAFT_4263</name>
</gene>
<protein>
    <recommendedName>
        <fullName evidence="3 8">Mediator of RNA polymerase II transcription subunit 31</fullName>
    </recommendedName>
</protein>
<organism evidence="10 11">
    <name type="scientific">Humicola insolens</name>
    <name type="common">Soft-rot fungus</name>
    <dbReference type="NCBI Taxonomy" id="85995"/>
    <lineage>
        <taxon>Eukaryota</taxon>
        <taxon>Fungi</taxon>
        <taxon>Dikarya</taxon>
        <taxon>Ascomycota</taxon>
        <taxon>Pezizomycotina</taxon>
        <taxon>Sordariomycetes</taxon>
        <taxon>Sordariomycetidae</taxon>
        <taxon>Sordariales</taxon>
        <taxon>Chaetomiaceae</taxon>
        <taxon>Mycothermus</taxon>
    </lineage>
</organism>
<evidence type="ECO:0000256" key="7">
    <source>
        <dbReference type="ARBA" id="ARBA00023242"/>
    </source>
</evidence>
<comment type="function">
    <text evidence="8">Component of the Mediator complex, a coactivator involved in the regulated transcription of nearly all RNA polymerase II-dependent genes. Mediator functions as a bridge to convey information from gene-specific regulatory proteins to the basal RNA polymerase II transcription machinery. Mediator is recruited to promoters by direct interactions with regulatory proteins and serves as a scaffold for the assembly of a functional preinitiation complex with RNA polymerase II and the general transcription factors.</text>
</comment>
<comment type="subunit">
    <text evidence="8">Component of the Mediator complex.</text>
</comment>
<evidence type="ECO:0000256" key="5">
    <source>
        <dbReference type="ARBA" id="ARBA00023159"/>
    </source>
</evidence>
<evidence type="ECO:0000256" key="3">
    <source>
        <dbReference type="ARBA" id="ARBA00019660"/>
    </source>
</evidence>
<comment type="subcellular location">
    <subcellularLocation>
        <location evidence="1 8">Nucleus</location>
    </subcellularLocation>
</comment>
<keyword evidence="5 8" id="KW-0010">Activator</keyword>
<keyword evidence="4 8" id="KW-0805">Transcription regulation</keyword>
<keyword evidence="11" id="KW-1185">Reference proteome</keyword>
<dbReference type="Gene3D" id="1.10.10.1340">
    <property type="entry name" value="Mediator of RNA polymerase II, submodule Med31 (Soh1)"/>
    <property type="match status" value="1"/>
</dbReference>
<dbReference type="Pfam" id="PF05669">
    <property type="entry name" value="Med31"/>
    <property type="match status" value="1"/>
</dbReference>
<evidence type="ECO:0000256" key="1">
    <source>
        <dbReference type="ARBA" id="ARBA00004123"/>
    </source>
</evidence>
<evidence type="ECO:0000256" key="4">
    <source>
        <dbReference type="ARBA" id="ARBA00023015"/>
    </source>
</evidence>
<evidence type="ECO:0000256" key="2">
    <source>
        <dbReference type="ARBA" id="ARBA00006378"/>
    </source>
</evidence>
<comment type="similarity">
    <text evidence="2 8">Belongs to the Mediator complex subunit 31 family.</text>
</comment>
<evidence type="ECO:0000256" key="6">
    <source>
        <dbReference type="ARBA" id="ARBA00023163"/>
    </source>
</evidence>
<accession>A0ABR3VNN7</accession>
<sequence length="179" mass="20235">MESEPMSVDSTALEPPPLPEADATEPKYGGHSRFELELEFVQALGNPQYLNYLASRKFLTNPAFVAYLDYLQYWTRPPYLKYLTFPTATLKMLELLQQEKFRQDIISPDLANALALEGMKTSVEWHVEGESHTRGNGDEVPASIRYTSPARRIRSAGHHDKAQSAASAFARRPFWATSI</sequence>